<dbReference type="GO" id="GO:0031369">
    <property type="term" value="F:translation initiation factor binding"/>
    <property type="evidence" value="ECO:0007669"/>
    <property type="project" value="InterPro"/>
</dbReference>
<dbReference type="CDD" id="cd08064">
    <property type="entry name" value="MPN_eIF3f"/>
    <property type="match status" value="1"/>
</dbReference>
<proteinExistence type="inferred from homology"/>
<dbReference type="GO" id="GO:0071541">
    <property type="term" value="C:eukaryotic translation initiation factor 3 complex, eIF3m"/>
    <property type="evidence" value="ECO:0007669"/>
    <property type="project" value="TreeGrafter"/>
</dbReference>
<dbReference type="InterPro" id="IPR027531">
    <property type="entry name" value="eIF3f"/>
</dbReference>
<organism evidence="6 7">
    <name type="scientific">[Myrmecia] bisecta</name>
    <dbReference type="NCBI Taxonomy" id="41462"/>
    <lineage>
        <taxon>Eukaryota</taxon>
        <taxon>Viridiplantae</taxon>
        <taxon>Chlorophyta</taxon>
        <taxon>core chlorophytes</taxon>
        <taxon>Trebouxiophyceae</taxon>
        <taxon>Trebouxiales</taxon>
        <taxon>Trebouxiaceae</taxon>
        <taxon>Myrmecia</taxon>
    </lineage>
</organism>
<keyword evidence="2 4" id="KW-0396">Initiation factor</keyword>
<dbReference type="Gene3D" id="3.40.140.10">
    <property type="entry name" value="Cytidine Deaminase, domain 2"/>
    <property type="match status" value="1"/>
</dbReference>
<dbReference type="PANTHER" id="PTHR10540">
    <property type="entry name" value="EUKARYOTIC TRANSLATION INITIATION FACTOR 3 SUBUNIT F-RELATED"/>
    <property type="match status" value="1"/>
</dbReference>
<comment type="function">
    <text evidence="4">Component of the eukaryotic translation initiation factor 3 (eIF-3) complex, which is involved in protein synthesis of a specialized repertoire of mRNAs and, together with other initiation factors, stimulates binding of mRNA and methionyl-tRNAi to the 40S ribosome. The eIF-3 complex specifically targets and initiates translation of a subset of mRNAs involved in cell proliferation.</text>
</comment>
<accession>A0AAW1QFU8</accession>
<gene>
    <name evidence="6" type="ORF">WJX72_008550</name>
</gene>
<sequence>MAPLNLPIGATGISVKVQPGVLFSICDAYIRRSEGQDRVIGTLVGSIAEGVLEVKNCYAVPHKESYDTVEMDIMHHKTLVDLHAKVNPKEVVVGWYSTGTGVSGSDALIQEFYSGECTNPVHLTVDTTLQNKQLSISAYVSRTLTLGKKALASEFLEVSCEVRTSEVEKVGVELLETEITDKIPTDIEGLHASFGRLQESLERTYNYVDDVVKGRRKADLAIGRYLADTVAAVPFISKEEFEQLFNDSAQDVMLIMYLSNLVQAQIALADKLGTAALPIL</sequence>
<comment type="similarity">
    <text evidence="4">Belongs to the eIF-3 subunit F family.</text>
</comment>
<comment type="subcellular location">
    <subcellularLocation>
        <location evidence="4">Cytoplasm</location>
    </subcellularLocation>
</comment>
<keyword evidence="1 4" id="KW-0963">Cytoplasm</keyword>
<dbReference type="PROSITE" id="PS50249">
    <property type="entry name" value="MPN"/>
    <property type="match status" value="1"/>
</dbReference>
<dbReference type="GO" id="GO:0016282">
    <property type="term" value="C:eukaryotic 43S preinitiation complex"/>
    <property type="evidence" value="ECO:0007669"/>
    <property type="project" value="UniProtKB-UniRule"/>
</dbReference>
<evidence type="ECO:0000256" key="1">
    <source>
        <dbReference type="ARBA" id="ARBA00022490"/>
    </source>
</evidence>
<dbReference type="HAMAP" id="MF_03005">
    <property type="entry name" value="eIF3f"/>
    <property type="match status" value="1"/>
</dbReference>
<dbReference type="Pfam" id="PF01398">
    <property type="entry name" value="JAB"/>
    <property type="match status" value="1"/>
</dbReference>
<dbReference type="GO" id="GO:0008237">
    <property type="term" value="F:metallopeptidase activity"/>
    <property type="evidence" value="ECO:0007669"/>
    <property type="project" value="InterPro"/>
</dbReference>
<dbReference type="GO" id="GO:0001732">
    <property type="term" value="P:formation of cytoplasmic translation initiation complex"/>
    <property type="evidence" value="ECO:0007669"/>
    <property type="project" value="UniProtKB-UniRule"/>
</dbReference>
<evidence type="ECO:0000256" key="3">
    <source>
        <dbReference type="ARBA" id="ARBA00022917"/>
    </source>
</evidence>
<evidence type="ECO:0000256" key="4">
    <source>
        <dbReference type="HAMAP-Rule" id="MF_03005"/>
    </source>
</evidence>
<dbReference type="InterPro" id="IPR024969">
    <property type="entry name" value="EIF3F/CSN6-like_C"/>
</dbReference>
<evidence type="ECO:0000313" key="7">
    <source>
        <dbReference type="Proteomes" id="UP001489004"/>
    </source>
</evidence>
<protein>
    <recommendedName>
        <fullName evidence="4">Eukaryotic translation initiation factor 3 subunit F</fullName>
        <shortName evidence="4">eIF3f</shortName>
    </recommendedName>
    <alternativeName>
        <fullName evidence="4">eIF-3-epsilon</fullName>
    </alternativeName>
</protein>
<dbReference type="PANTHER" id="PTHR10540:SF6">
    <property type="entry name" value="EUKARYOTIC TRANSLATION INITIATION FACTOR 3 SUBUNIT F"/>
    <property type="match status" value="1"/>
</dbReference>
<comment type="subunit">
    <text evidence="4">Component of the eukaryotic translation initiation factor 3 (eIF-3) complex.</text>
</comment>
<dbReference type="InterPro" id="IPR037518">
    <property type="entry name" value="MPN"/>
</dbReference>
<evidence type="ECO:0000259" key="5">
    <source>
        <dbReference type="PROSITE" id="PS50249"/>
    </source>
</evidence>
<dbReference type="Pfam" id="PF13012">
    <property type="entry name" value="MitMem_reg"/>
    <property type="match status" value="1"/>
</dbReference>
<dbReference type="Proteomes" id="UP001489004">
    <property type="component" value="Unassembled WGS sequence"/>
</dbReference>
<dbReference type="SMART" id="SM00232">
    <property type="entry name" value="JAB_MPN"/>
    <property type="match status" value="1"/>
</dbReference>
<dbReference type="EMBL" id="JALJOR010000003">
    <property type="protein sequence ID" value="KAK9820279.1"/>
    <property type="molecule type" value="Genomic_DNA"/>
</dbReference>
<dbReference type="AlphaFoldDB" id="A0AAW1QFU8"/>
<keyword evidence="3 4" id="KW-0648">Protein biosynthesis</keyword>
<dbReference type="InterPro" id="IPR000555">
    <property type="entry name" value="JAMM/MPN+_dom"/>
</dbReference>
<evidence type="ECO:0000313" key="6">
    <source>
        <dbReference type="EMBL" id="KAK9820279.1"/>
    </source>
</evidence>
<feature type="domain" description="MPN" evidence="5">
    <location>
        <begin position="15"/>
        <end position="145"/>
    </location>
</feature>
<comment type="caution">
    <text evidence="6">The sequence shown here is derived from an EMBL/GenBank/DDBJ whole genome shotgun (WGS) entry which is preliminary data.</text>
</comment>
<name>A0AAW1QFU8_9CHLO</name>
<dbReference type="GO" id="GO:0033290">
    <property type="term" value="C:eukaryotic 48S preinitiation complex"/>
    <property type="evidence" value="ECO:0007669"/>
    <property type="project" value="UniProtKB-UniRule"/>
</dbReference>
<reference evidence="6 7" key="1">
    <citation type="journal article" date="2024" name="Nat. Commun.">
        <title>Phylogenomics reveals the evolutionary origins of lichenization in chlorophyte algae.</title>
        <authorList>
            <person name="Puginier C."/>
            <person name="Libourel C."/>
            <person name="Otte J."/>
            <person name="Skaloud P."/>
            <person name="Haon M."/>
            <person name="Grisel S."/>
            <person name="Petersen M."/>
            <person name="Berrin J.G."/>
            <person name="Delaux P.M."/>
            <person name="Dal Grande F."/>
            <person name="Keller J."/>
        </authorList>
    </citation>
    <scope>NUCLEOTIDE SEQUENCE [LARGE SCALE GENOMIC DNA]</scope>
    <source>
        <strain evidence="6 7">SAG 2043</strain>
    </source>
</reference>
<evidence type="ECO:0000256" key="2">
    <source>
        <dbReference type="ARBA" id="ARBA00022540"/>
    </source>
</evidence>
<keyword evidence="7" id="KW-1185">Reference proteome</keyword>
<dbReference type="GO" id="GO:0003743">
    <property type="term" value="F:translation initiation factor activity"/>
    <property type="evidence" value="ECO:0007669"/>
    <property type="project" value="UniProtKB-UniRule"/>
</dbReference>